<gene>
    <name evidence="1" type="ORF">H9950_04345</name>
</gene>
<evidence type="ECO:0000313" key="1">
    <source>
        <dbReference type="EMBL" id="HJA85415.1"/>
    </source>
</evidence>
<evidence type="ECO:0000313" key="2">
    <source>
        <dbReference type="Proteomes" id="UP000823862"/>
    </source>
</evidence>
<dbReference type="SUPFAM" id="SSF88723">
    <property type="entry name" value="PIN domain-like"/>
    <property type="match status" value="1"/>
</dbReference>
<sequence>MKQYLLDTNICVFLLRGQYDIDKKLDKVWLEHLLIGCTAVVNDMVMVTENMKHFKNLTGIQLENWIER</sequence>
<reference evidence="1" key="1">
    <citation type="journal article" date="2021" name="PeerJ">
        <title>Extensive microbial diversity within the chicken gut microbiome revealed by metagenomics and culture.</title>
        <authorList>
            <person name="Gilroy R."/>
            <person name="Ravi A."/>
            <person name="Getino M."/>
            <person name="Pursley I."/>
            <person name="Horton D.L."/>
            <person name="Alikhan N.F."/>
            <person name="Baker D."/>
            <person name="Gharbi K."/>
            <person name="Hall N."/>
            <person name="Watson M."/>
            <person name="Adriaenssens E.M."/>
            <person name="Foster-Nyarko E."/>
            <person name="Jarju S."/>
            <person name="Secka A."/>
            <person name="Antonio M."/>
            <person name="Oren A."/>
            <person name="Chaudhuri R.R."/>
            <person name="La Ragione R."/>
            <person name="Hildebrand F."/>
            <person name="Pallen M.J."/>
        </authorList>
    </citation>
    <scope>NUCLEOTIDE SEQUENCE</scope>
    <source>
        <strain evidence="1">ChiHjej12B11-9795</strain>
    </source>
</reference>
<name>A0A9D2KW37_9BACE</name>
<dbReference type="InterPro" id="IPR029060">
    <property type="entry name" value="PIN-like_dom_sf"/>
</dbReference>
<dbReference type="Proteomes" id="UP000823862">
    <property type="component" value="Unassembled WGS sequence"/>
</dbReference>
<accession>A0A9D2KW37</accession>
<dbReference type="Gene3D" id="3.40.50.1010">
    <property type="entry name" value="5'-nuclease"/>
    <property type="match status" value="1"/>
</dbReference>
<reference evidence="1" key="2">
    <citation type="submission" date="2021-04" db="EMBL/GenBank/DDBJ databases">
        <authorList>
            <person name="Gilroy R."/>
        </authorList>
    </citation>
    <scope>NUCLEOTIDE SEQUENCE</scope>
    <source>
        <strain evidence="1">ChiHjej12B11-9795</strain>
    </source>
</reference>
<proteinExistence type="predicted"/>
<evidence type="ECO:0008006" key="3">
    <source>
        <dbReference type="Google" id="ProtNLM"/>
    </source>
</evidence>
<dbReference type="EMBL" id="DWZI01000024">
    <property type="protein sequence ID" value="HJA85415.1"/>
    <property type="molecule type" value="Genomic_DNA"/>
</dbReference>
<protein>
    <recommendedName>
        <fullName evidence="3">Type II toxin-antitoxin system VapC family toxin</fullName>
    </recommendedName>
</protein>
<comment type="caution">
    <text evidence="1">The sequence shown here is derived from an EMBL/GenBank/DDBJ whole genome shotgun (WGS) entry which is preliminary data.</text>
</comment>
<dbReference type="AlphaFoldDB" id="A0A9D2KW37"/>
<organism evidence="1 2">
    <name type="scientific">Candidatus Bacteroides avicola</name>
    <dbReference type="NCBI Taxonomy" id="2838468"/>
    <lineage>
        <taxon>Bacteria</taxon>
        <taxon>Pseudomonadati</taxon>
        <taxon>Bacteroidota</taxon>
        <taxon>Bacteroidia</taxon>
        <taxon>Bacteroidales</taxon>
        <taxon>Bacteroidaceae</taxon>
        <taxon>Bacteroides</taxon>
    </lineage>
</organism>